<evidence type="ECO:0000256" key="2">
    <source>
        <dbReference type="ARBA" id="ARBA00023002"/>
    </source>
</evidence>
<accession>A0ABD4K5Z0</accession>
<evidence type="ECO:0000313" key="3">
    <source>
        <dbReference type="EMBL" id="MBF4177246.1"/>
    </source>
</evidence>
<comment type="caution">
    <text evidence="3">The sequence shown here is derived from an EMBL/GenBank/DDBJ whole genome shotgun (WGS) entry which is preliminary data.</text>
</comment>
<dbReference type="PRINTS" id="PR00081">
    <property type="entry name" value="GDHRDH"/>
</dbReference>
<dbReference type="PANTHER" id="PTHR44196">
    <property type="entry name" value="DEHYDROGENASE/REDUCTASE SDR FAMILY MEMBER 7B"/>
    <property type="match status" value="1"/>
</dbReference>
<evidence type="ECO:0000313" key="4">
    <source>
        <dbReference type="Proteomes" id="UP000628560"/>
    </source>
</evidence>
<protein>
    <submittedName>
        <fullName evidence="3">SDR family oxidoreductase</fullName>
    </submittedName>
</protein>
<dbReference type="EMBL" id="JADIXP010000002">
    <property type="protein sequence ID" value="MBF4177246.1"/>
    <property type="molecule type" value="Genomic_DNA"/>
</dbReference>
<dbReference type="GO" id="GO:0016491">
    <property type="term" value="F:oxidoreductase activity"/>
    <property type="evidence" value="ECO:0007669"/>
    <property type="project" value="UniProtKB-KW"/>
</dbReference>
<dbReference type="Proteomes" id="UP000628560">
    <property type="component" value="Unassembled WGS sequence"/>
</dbReference>
<dbReference type="AlphaFoldDB" id="A0ABD4K5Z0"/>
<dbReference type="SUPFAM" id="SSF51735">
    <property type="entry name" value="NAD(P)-binding Rossmann-fold domains"/>
    <property type="match status" value="1"/>
</dbReference>
<dbReference type="InterPro" id="IPR002347">
    <property type="entry name" value="SDR_fam"/>
</dbReference>
<organism evidence="3 4">
    <name type="scientific">Lelliottia nimipressuralis</name>
    <dbReference type="NCBI Taxonomy" id="69220"/>
    <lineage>
        <taxon>Bacteria</taxon>
        <taxon>Pseudomonadati</taxon>
        <taxon>Pseudomonadota</taxon>
        <taxon>Gammaproteobacteria</taxon>
        <taxon>Enterobacterales</taxon>
        <taxon>Enterobacteriaceae</taxon>
        <taxon>Lelliottia</taxon>
    </lineage>
</organism>
<dbReference type="Gene3D" id="3.40.50.720">
    <property type="entry name" value="NAD(P)-binding Rossmann-like Domain"/>
    <property type="match status" value="1"/>
</dbReference>
<name>A0ABD4K5Z0_9ENTR</name>
<dbReference type="Pfam" id="PF00106">
    <property type="entry name" value="adh_short"/>
    <property type="match status" value="1"/>
</dbReference>
<gene>
    <name evidence="3" type="ORF">ISP11_05145</name>
</gene>
<evidence type="ECO:0000256" key="1">
    <source>
        <dbReference type="ARBA" id="ARBA00006484"/>
    </source>
</evidence>
<proteinExistence type="inferred from homology"/>
<dbReference type="InterPro" id="IPR036291">
    <property type="entry name" value="NAD(P)-bd_dom_sf"/>
</dbReference>
<dbReference type="PANTHER" id="PTHR44196:SF1">
    <property type="entry name" value="DEHYDROGENASE_REDUCTASE SDR FAMILY MEMBER 7B"/>
    <property type="match status" value="1"/>
</dbReference>
<comment type="similarity">
    <text evidence="1">Belongs to the short-chain dehydrogenases/reductases (SDR) family.</text>
</comment>
<dbReference type="RefSeq" id="WP_194512556.1">
    <property type="nucleotide sequence ID" value="NZ_JADIXP010000002.1"/>
</dbReference>
<keyword evidence="2" id="KW-0560">Oxidoreductase</keyword>
<dbReference type="CDD" id="cd05233">
    <property type="entry name" value="SDR_c"/>
    <property type="match status" value="1"/>
</dbReference>
<reference evidence="3 4" key="1">
    <citation type="submission" date="2020-11" db="EMBL/GenBank/DDBJ databases">
        <title>Identification of Lelliottia nimipressuralis from Wound Infection by Whole Genome-Based Bacterial Identification.</title>
        <authorList>
            <person name="Navarathna D.H."/>
            <person name="Choi H."/>
            <person name="Jinadatha C."/>
            <person name="Chatterjee P."/>
            <person name="Hwang M."/>
        </authorList>
    </citation>
    <scope>NUCLEOTIDE SEQUENCE [LARGE SCALE GENOMIC DNA]</scope>
    <source>
        <strain evidence="3 4">DN2020</strain>
    </source>
</reference>
<sequence>MLRGKRAVVTGGGSGFGQALVVWLAREGVDVEFCARRPEDIQTTCGIVSAEGGKARGYVCDLTHAASIEEFAGLITNSDAPVDILILNAAQWLSGELEDQPASECITTISSGLTGSILLTQALLPCLRRSSSADIISIISACGIPGFTDSIAHPAFFASKHGLSGFTQTLSHQLAKENIRVTGLYPPDFEMSDLNELLNDTVKMGEALLNGRSIWEAVRFVLMQPRSCHVSTLYFQGPTRENVVRRNG</sequence>